<evidence type="ECO:0000256" key="2">
    <source>
        <dbReference type="SAM" id="MobiDB-lite"/>
    </source>
</evidence>
<dbReference type="Proteomes" id="UP001164286">
    <property type="component" value="Unassembled WGS sequence"/>
</dbReference>
<feature type="binding site" evidence="1">
    <location>
        <position position="239"/>
    </location>
    <ligand>
        <name>2-oxoglutarate</name>
        <dbReference type="ChEBI" id="CHEBI:16810"/>
    </ligand>
</feature>
<evidence type="ECO:0000313" key="4">
    <source>
        <dbReference type="EMBL" id="KAI9637840.1"/>
    </source>
</evidence>
<dbReference type="AlphaFoldDB" id="A0AA38HC75"/>
<dbReference type="Gene3D" id="2.60.120.590">
    <property type="entry name" value="Alpha-ketoglutarate-dependent dioxygenase AlkB-like"/>
    <property type="match status" value="1"/>
</dbReference>
<gene>
    <name evidence="4" type="ORF">MKK02DRAFT_42214</name>
</gene>
<dbReference type="EMBL" id="JAKWFO010000003">
    <property type="protein sequence ID" value="KAI9637840.1"/>
    <property type="molecule type" value="Genomic_DNA"/>
</dbReference>
<dbReference type="GO" id="GO:0006307">
    <property type="term" value="P:DNA alkylation repair"/>
    <property type="evidence" value="ECO:0007669"/>
    <property type="project" value="TreeGrafter"/>
</dbReference>
<dbReference type="InterPro" id="IPR032852">
    <property type="entry name" value="ALKBH2"/>
</dbReference>
<dbReference type="PANTHER" id="PTHR31573:SF1">
    <property type="entry name" value="DNA OXIDATIVE DEMETHYLASE ALKBH2"/>
    <property type="match status" value="1"/>
</dbReference>
<keyword evidence="5" id="KW-1185">Reference proteome</keyword>
<comment type="caution">
    <text evidence="4">The sequence shown here is derived from an EMBL/GenBank/DDBJ whole genome shotgun (WGS) entry which is preliminary data.</text>
</comment>
<feature type="binding site" evidence="1">
    <location>
        <position position="323"/>
    </location>
    <ligand>
        <name>2-oxoglutarate</name>
        <dbReference type="ChEBI" id="CHEBI:16810"/>
    </ligand>
</feature>
<dbReference type="SUPFAM" id="SSF51197">
    <property type="entry name" value="Clavaminate synthase-like"/>
    <property type="match status" value="1"/>
</dbReference>
<dbReference type="RefSeq" id="XP_052947617.1">
    <property type="nucleotide sequence ID" value="XM_053091888.1"/>
</dbReference>
<feature type="binding site" evidence="1">
    <location>
        <position position="327"/>
    </location>
    <ligand>
        <name>2-oxoglutarate</name>
        <dbReference type="ChEBI" id="CHEBI:16810"/>
    </ligand>
</feature>
<dbReference type="InterPro" id="IPR037151">
    <property type="entry name" value="AlkB-like_sf"/>
</dbReference>
<feature type="compositionally biased region" description="Polar residues" evidence="2">
    <location>
        <begin position="8"/>
        <end position="19"/>
    </location>
</feature>
<evidence type="ECO:0000313" key="5">
    <source>
        <dbReference type="Proteomes" id="UP001164286"/>
    </source>
</evidence>
<dbReference type="Pfam" id="PF13532">
    <property type="entry name" value="2OG-FeII_Oxy_2"/>
    <property type="match status" value="1"/>
</dbReference>
<feature type="region of interest" description="Disordered" evidence="2">
    <location>
        <begin position="1"/>
        <end position="99"/>
    </location>
</feature>
<proteinExistence type="predicted"/>
<dbReference type="PANTHER" id="PTHR31573">
    <property type="entry name" value="ALPHA-KETOGLUTARATE-DEPENDENT DIOXYGENASE ALKB HOMOLOG 2"/>
    <property type="match status" value="1"/>
</dbReference>
<evidence type="ECO:0000259" key="3">
    <source>
        <dbReference type="PROSITE" id="PS51471"/>
    </source>
</evidence>
<sequence>MKPPAASPTATSTKRQTSLAGFFTPAGSAKKSRTEAAPRPVGRDDDDEPVAIAGPSSGTKRKLGSAEDSAVVRNIGVEEETPEERPSPTDEDTFINYPPRTHPSYRLPPRPDYNHPIPIMPPPPSLISSLRFNTSPRIITSPADLDLLYFNRFIDPSGARQLTKYLLEAMPWYRVNYRTRMGQDIKTPRYTTVFGKDATPLPWDQYPKWSPRAIPEILLRLMQKVEQVTGETYNFSLVNYYSSGTDSISYHSDSERFLGPNPCIASISLGAPRDFFLRHTEHKTNGLPVQKFNLHDGDMVVMRGKTQHKWEHSIPKRAKAEGRINITFRKGVVQYATENYLTYNVGTGPMFRWEGGKMVEKGYVG</sequence>
<evidence type="ECO:0000256" key="1">
    <source>
        <dbReference type="PIRSR" id="PIRSR632852-1"/>
    </source>
</evidence>
<dbReference type="GO" id="GO:0008198">
    <property type="term" value="F:ferrous iron binding"/>
    <property type="evidence" value="ECO:0007669"/>
    <property type="project" value="TreeGrafter"/>
</dbReference>
<dbReference type="GeneID" id="77731093"/>
<dbReference type="InterPro" id="IPR005123">
    <property type="entry name" value="Oxoglu/Fe-dep_dioxygenase_dom"/>
</dbReference>
<accession>A0AA38HC75</accession>
<feature type="binding site" evidence="1">
    <location>
        <position position="312"/>
    </location>
    <ligand>
        <name>2-oxoglutarate</name>
        <dbReference type="ChEBI" id="CHEBI:16810"/>
    </ligand>
</feature>
<feature type="binding site" evidence="1">
    <location>
        <position position="241"/>
    </location>
    <ligand>
        <name>2-oxoglutarate</name>
        <dbReference type="ChEBI" id="CHEBI:16810"/>
    </ligand>
</feature>
<feature type="domain" description="Fe2OG dioxygenase" evidence="3">
    <location>
        <begin position="232"/>
        <end position="332"/>
    </location>
</feature>
<dbReference type="GO" id="GO:0035516">
    <property type="term" value="F:broad specificity oxidative DNA demethylase activity"/>
    <property type="evidence" value="ECO:0007669"/>
    <property type="project" value="TreeGrafter"/>
</dbReference>
<dbReference type="GO" id="GO:0051747">
    <property type="term" value="F:cytosine C-5 DNA demethylase activity"/>
    <property type="evidence" value="ECO:0007669"/>
    <property type="project" value="TreeGrafter"/>
</dbReference>
<reference evidence="4" key="1">
    <citation type="journal article" date="2022" name="G3 (Bethesda)">
        <title>High quality genome of the basidiomycete yeast Dioszegia hungarica PDD-24b-2 isolated from cloud water.</title>
        <authorList>
            <person name="Jarrige D."/>
            <person name="Haridas S."/>
            <person name="Bleykasten-Grosshans C."/>
            <person name="Joly M."/>
            <person name="Nadalig T."/>
            <person name="Sancelme M."/>
            <person name="Vuilleumier S."/>
            <person name="Grigoriev I.V."/>
            <person name="Amato P."/>
            <person name="Bringel F."/>
        </authorList>
    </citation>
    <scope>NUCLEOTIDE SEQUENCE</scope>
    <source>
        <strain evidence="4">PDD-24b-2</strain>
    </source>
</reference>
<feature type="binding site" evidence="1">
    <location>
        <position position="251"/>
    </location>
    <ligand>
        <name>2-oxoglutarate</name>
        <dbReference type="ChEBI" id="CHEBI:16810"/>
    </ligand>
</feature>
<dbReference type="InterPro" id="IPR027450">
    <property type="entry name" value="AlkB-like"/>
</dbReference>
<dbReference type="PROSITE" id="PS51471">
    <property type="entry name" value="FE2OG_OXY"/>
    <property type="match status" value="1"/>
</dbReference>
<feature type="binding site" evidence="1">
    <location>
        <position position="329"/>
    </location>
    <ligand>
        <name>2-oxoglutarate</name>
        <dbReference type="ChEBI" id="CHEBI:16810"/>
    </ligand>
</feature>
<name>A0AA38HC75_9TREE</name>
<organism evidence="4 5">
    <name type="scientific">Dioszegia hungarica</name>
    <dbReference type="NCBI Taxonomy" id="4972"/>
    <lineage>
        <taxon>Eukaryota</taxon>
        <taxon>Fungi</taxon>
        <taxon>Dikarya</taxon>
        <taxon>Basidiomycota</taxon>
        <taxon>Agaricomycotina</taxon>
        <taxon>Tremellomycetes</taxon>
        <taxon>Tremellales</taxon>
        <taxon>Bulleribasidiaceae</taxon>
        <taxon>Dioszegia</taxon>
    </lineage>
</organism>
<protein>
    <recommendedName>
        <fullName evidence="3">Fe2OG dioxygenase domain-containing protein</fullName>
    </recommendedName>
</protein>